<feature type="compositionally biased region" description="Basic residues" evidence="8">
    <location>
        <begin position="1"/>
        <end position="12"/>
    </location>
</feature>
<evidence type="ECO:0000256" key="3">
    <source>
        <dbReference type="ARBA" id="ARBA00019083"/>
    </source>
</evidence>
<dbReference type="InterPro" id="IPR041664">
    <property type="entry name" value="AAA_16"/>
</dbReference>
<evidence type="ECO:0000256" key="8">
    <source>
        <dbReference type="SAM" id="MobiDB-lite"/>
    </source>
</evidence>
<dbReference type="SMART" id="SM00382">
    <property type="entry name" value="AAA"/>
    <property type="match status" value="1"/>
</dbReference>
<keyword evidence="11" id="KW-1185">Reference proteome</keyword>
<dbReference type="EMBL" id="JANBPU010000039">
    <property type="protein sequence ID" value="KAJ1918696.1"/>
    <property type="molecule type" value="Genomic_DNA"/>
</dbReference>
<dbReference type="OrthoDB" id="343623at2759"/>
<dbReference type="GO" id="GO:0003688">
    <property type="term" value="F:DNA replication origin binding"/>
    <property type="evidence" value="ECO:0007669"/>
    <property type="project" value="TreeGrafter"/>
</dbReference>
<feature type="domain" description="AAA+ ATPase" evidence="9">
    <location>
        <begin position="114"/>
        <end position="285"/>
    </location>
</feature>
<proteinExistence type="inferred from homology"/>
<evidence type="ECO:0000256" key="2">
    <source>
        <dbReference type="ARBA" id="ARBA00005334"/>
    </source>
</evidence>
<reference evidence="10" key="1">
    <citation type="submission" date="2022-07" db="EMBL/GenBank/DDBJ databases">
        <title>Phylogenomic reconstructions and comparative analyses of Kickxellomycotina fungi.</title>
        <authorList>
            <person name="Reynolds N.K."/>
            <person name="Stajich J.E."/>
            <person name="Barry K."/>
            <person name="Grigoriev I.V."/>
            <person name="Crous P."/>
            <person name="Smith M.E."/>
        </authorList>
    </citation>
    <scope>NUCLEOTIDE SEQUENCE</scope>
    <source>
        <strain evidence="10">NBRC 100468</strain>
    </source>
</reference>
<protein>
    <recommendedName>
        <fullName evidence="3 7">Origin recognition complex subunit 4</fullName>
    </recommendedName>
</protein>
<dbReference type="GO" id="GO:0005664">
    <property type="term" value="C:nuclear origin of replication recognition complex"/>
    <property type="evidence" value="ECO:0007669"/>
    <property type="project" value="TreeGrafter"/>
</dbReference>
<organism evidence="10 11">
    <name type="scientific">Mycoemilia scoparia</name>
    <dbReference type="NCBI Taxonomy" id="417184"/>
    <lineage>
        <taxon>Eukaryota</taxon>
        <taxon>Fungi</taxon>
        <taxon>Fungi incertae sedis</taxon>
        <taxon>Zoopagomycota</taxon>
        <taxon>Kickxellomycotina</taxon>
        <taxon>Kickxellomycetes</taxon>
        <taxon>Kickxellales</taxon>
        <taxon>Kickxellaceae</taxon>
        <taxon>Mycoemilia</taxon>
    </lineage>
</organism>
<dbReference type="InterPro" id="IPR032705">
    <property type="entry name" value="ORC4_C"/>
</dbReference>
<dbReference type="PIRSF" id="PIRSF007858">
    <property type="entry name" value="ORC4"/>
    <property type="match status" value="1"/>
</dbReference>
<dbReference type="Gene3D" id="3.40.50.300">
    <property type="entry name" value="P-loop containing nucleotide triphosphate hydrolases"/>
    <property type="match status" value="1"/>
</dbReference>
<dbReference type="AlphaFoldDB" id="A0A9W8DUS0"/>
<gene>
    <name evidence="10" type="primary">ORC4</name>
    <name evidence="10" type="ORF">H4219_002418</name>
</gene>
<keyword evidence="5 7" id="KW-0238">DNA-binding</keyword>
<feature type="region of interest" description="Disordered" evidence="8">
    <location>
        <begin position="1"/>
        <end position="27"/>
    </location>
</feature>
<evidence type="ECO:0000256" key="6">
    <source>
        <dbReference type="ARBA" id="ARBA00023242"/>
    </source>
</evidence>
<comment type="similarity">
    <text evidence="2 7">Belongs to the ORC4 family.</text>
</comment>
<dbReference type="Pfam" id="PF14629">
    <property type="entry name" value="ORC4_C"/>
    <property type="match status" value="1"/>
</dbReference>
<evidence type="ECO:0000256" key="1">
    <source>
        <dbReference type="ARBA" id="ARBA00004123"/>
    </source>
</evidence>
<evidence type="ECO:0000256" key="5">
    <source>
        <dbReference type="ARBA" id="ARBA00023125"/>
    </source>
</evidence>
<comment type="subcellular location">
    <subcellularLocation>
        <location evidence="1 7">Nucleus</location>
    </subcellularLocation>
</comment>
<dbReference type="GO" id="GO:0006270">
    <property type="term" value="P:DNA replication initiation"/>
    <property type="evidence" value="ECO:0007669"/>
    <property type="project" value="TreeGrafter"/>
</dbReference>
<dbReference type="PANTHER" id="PTHR12087">
    <property type="entry name" value="ORIGIN RECOGNITION COMPLEX SUBUNIT 4"/>
    <property type="match status" value="1"/>
</dbReference>
<name>A0A9W8DUS0_9FUNG</name>
<dbReference type="Pfam" id="PF13191">
    <property type="entry name" value="AAA_16"/>
    <property type="match status" value="1"/>
</dbReference>
<keyword evidence="4 7" id="KW-0235">DNA replication</keyword>
<feature type="compositionally biased region" description="Polar residues" evidence="8">
    <location>
        <begin position="15"/>
        <end position="27"/>
    </location>
</feature>
<dbReference type="InterPro" id="IPR027417">
    <property type="entry name" value="P-loop_NTPase"/>
</dbReference>
<evidence type="ECO:0000313" key="10">
    <source>
        <dbReference type="EMBL" id="KAJ1918696.1"/>
    </source>
</evidence>
<comment type="function">
    <text evidence="7">Component of the origin recognition complex (ORC) that binds origins of replication.</text>
</comment>
<dbReference type="InterPro" id="IPR016527">
    <property type="entry name" value="ORC4"/>
</dbReference>
<keyword evidence="6 7" id="KW-0539">Nucleus</keyword>
<dbReference type="Proteomes" id="UP001150538">
    <property type="component" value="Unassembled WGS sequence"/>
</dbReference>
<evidence type="ECO:0000313" key="11">
    <source>
        <dbReference type="Proteomes" id="UP001150538"/>
    </source>
</evidence>
<evidence type="ECO:0000259" key="9">
    <source>
        <dbReference type="SMART" id="SM00382"/>
    </source>
</evidence>
<evidence type="ECO:0000256" key="7">
    <source>
        <dbReference type="PIRNR" id="PIRNR007858"/>
    </source>
</evidence>
<sequence>MPPKRKCSKRSKSSQTTIVYGDSSPSTSLDDIPAIDQAAIAFPQPVVTADHQRQQTASGDISTDAVYLQKQARHARNILMKQLFSLCRNPDLVALEEPFIKVYDLLERTITNGESNSAILIGPRSSGKTSIINKALDRLYKTYNLADDNTMNNGITKKYFVVRLNGHIHTNDNIALRDIARQLSIEQSMEEFNVGSFAQAMMYLLEVLKKGNRGTSPVLFLLDEFDLLAQHPKQTLLYTLFDIAQSHQSPVAVIGITPRLDVLDLLEKRVKSRYSHRQIYVHFIGNMEGYVEVAKQLLLLSDDNSEVLRLDPAYRSQFNYHVEELFNDQDFVNILSSLFNLGKDIRFMTRVFVSTEGNDHTLPIGKLGIEQPYLTAELFATSYKKQREDGKMSIAKDVSLLEISLVIAMKDLIHNGYTKFNFEMVYETYKRFMSQNITSVSVGGSLKMYKKPVALKAFESLVEMELVKPTDGFTAGGDVSTGDNSTVVASFGLIAGNTQASRCPKEFRMVQMMFEPCQVVELVQGRDDLPMVIKRWAMASA</sequence>
<accession>A0A9W8DUS0</accession>
<evidence type="ECO:0000256" key="4">
    <source>
        <dbReference type="ARBA" id="ARBA00022705"/>
    </source>
</evidence>
<comment type="caution">
    <text evidence="10">The sequence shown here is derived from an EMBL/GenBank/DDBJ whole genome shotgun (WGS) entry which is preliminary data.</text>
</comment>
<dbReference type="PANTHER" id="PTHR12087:SF0">
    <property type="entry name" value="ORIGIN RECOGNITION COMPLEX SUBUNIT 4"/>
    <property type="match status" value="1"/>
</dbReference>
<dbReference type="SUPFAM" id="SSF52540">
    <property type="entry name" value="P-loop containing nucleoside triphosphate hydrolases"/>
    <property type="match status" value="1"/>
</dbReference>
<dbReference type="InterPro" id="IPR003593">
    <property type="entry name" value="AAA+_ATPase"/>
</dbReference>